<dbReference type="InterPro" id="IPR036691">
    <property type="entry name" value="Endo/exonu/phosph_ase_sf"/>
</dbReference>
<evidence type="ECO:0000256" key="6">
    <source>
        <dbReference type="PIRSR" id="PIRSR604808-2"/>
    </source>
</evidence>
<feature type="binding site" evidence="6">
    <location>
        <position position="245"/>
    </location>
    <ligand>
        <name>Mg(2+)</name>
        <dbReference type="ChEBI" id="CHEBI:18420"/>
        <label>1</label>
    </ligand>
</feature>
<feature type="site" description="Important for catalytic activity" evidence="7">
    <location>
        <position position="220"/>
    </location>
</feature>
<feature type="binding site" evidence="6">
    <location>
        <position position="148"/>
    </location>
    <ligand>
        <name>Mg(2+)</name>
        <dbReference type="ChEBI" id="CHEBI:18420"/>
        <label>1</label>
    </ligand>
</feature>
<dbReference type="InterPro" id="IPR005135">
    <property type="entry name" value="Endo/exonuclease/phosphatase"/>
</dbReference>
<dbReference type="GO" id="GO:0006284">
    <property type="term" value="P:base-excision repair"/>
    <property type="evidence" value="ECO:0007669"/>
    <property type="project" value="TreeGrafter"/>
</dbReference>
<dbReference type="PANTHER" id="PTHR22748:SF6">
    <property type="entry name" value="DNA-(APURINIC OR APYRIMIDINIC SITE) ENDONUCLEASE"/>
    <property type="match status" value="1"/>
</dbReference>
<dbReference type="PANTHER" id="PTHR22748">
    <property type="entry name" value="AP ENDONUCLEASE"/>
    <property type="match status" value="1"/>
</dbReference>
<sequence>MRIVSANLNGIRSAANKGFFDWLAQHQADVIGLQELKAQDADLTELMRNPHGMHGYFHFAEKKGYSGVGLYCRKQPDNVVIGLGIPDIDAEGRYIQADFGNLSVVSIYLPSGSSGDERQQVKFAFMERFWTHLAHLAQCGRDIVLLGDWNIAHRELDLKNWKGNLKNSGFLPQEREWIGRVFDELGWVDAWRKLYPDAPGYTWWSNRGQAYAKDVGWRIDYHIVTPNLTDKLQSAHIYKDVKFSDHAPLTVDYDYAF</sequence>
<dbReference type="OrthoDB" id="9803914at2"/>
<dbReference type="GO" id="GO:0008311">
    <property type="term" value="F:double-stranded DNA 3'-5' DNA exonuclease activity"/>
    <property type="evidence" value="ECO:0007669"/>
    <property type="project" value="UniProtKB-EC"/>
</dbReference>
<dbReference type="InterPro" id="IPR020847">
    <property type="entry name" value="AP_endonuclease_F1_BS"/>
</dbReference>
<dbReference type="STRING" id="857265.WG78_14020"/>
<keyword evidence="10" id="KW-1185">Reference proteome</keyword>
<feature type="binding site" evidence="6">
    <location>
        <position position="246"/>
    </location>
    <ligand>
        <name>Mg(2+)</name>
        <dbReference type="ChEBI" id="CHEBI:18420"/>
        <label>1</label>
    </ligand>
</feature>
<dbReference type="GO" id="GO:0046872">
    <property type="term" value="F:metal ion binding"/>
    <property type="evidence" value="ECO:0007669"/>
    <property type="project" value="UniProtKB-KW"/>
</dbReference>
<dbReference type="FunFam" id="3.60.10.10:FF:000026">
    <property type="entry name" value="Exodeoxyribonuclease III"/>
    <property type="match status" value="1"/>
</dbReference>
<dbReference type="Proteomes" id="UP000037939">
    <property type="component" value="Unassembled WGS sequence"/>
</dbReference>
<dbReference type="RefSeq" id="WP_053938581.1">
    <property type="nucleotide sequence ID" value="NZ_LAQT01000010.1"/>
</dbReference>
<feature type="site" description="Transition state stabilizer" evidence="7">
    <location>
        <position position="150"/>
    </location>
</feature>
<feature type="binding site" evidence="6">
    <location>
        <position position="35"/>
    </location>
    <ligand>
        <name>Mg(2+)</name>
        <dbReference type="ChEBI" id="CHEBI:18420"/>
        <label>1</label>
    </ligand>
</feature>
<name>A0A0N0GN17_9NEIS</name>
<comment type="caution">
    <text evidence="9">The sequence shown here is derived from an EMBL/GenBank/DDBJ whole genome shotgun (WGS) entry which is preliminary data.</text>
</comment>
<evidence type="ECO:0000256" key="1">
    <source>
        <dbReference type="ARBA" id="ARBA00007092"/>
    </source>
</evidence>
<feature type="active site" evidence="5">
    <location>
        <position position="108"/>
    </location>
</feature>
<keyword evidence="6" id="KW-0464">Manganese</keyword>
<dbReference type="NCBIfam" id="TIGR00195">
    <property type="entry name" value="exoDNase_III"/>
    <property type="match status" value="1"/>
</dbReference>
<evidence type="ECO:0000313" key="10">
    <source>
        <dbReference type="Proteomes" id="UP000037939"/>
    </source>
</evidence>
<evidence type="ECO:0000256" key="5">
    <source>
        <dbReference type="PIRSR" id="PIRSR604808-1"/>
    </source>
</evidence>
<gene>
    <name evidence="9" type="primary">exoA</name>
    <name evidence="9" type="ORF">WG78_14020</name>
</gene>
<feature type="binding site" evidence="6">
    <location>
        <position position="7"/>
    </location>
    <ligand>
        <name>Mg(2+)</name>
        <dbReference type="ChEBI" id="CHEBI:18420"/>
        <label>1</label>
    </ligand>
</feature>
<feature type="domain" description="Endonuclease/exonuclease/phosphatase" evidence="8">
    <location>
        <begin position="5"/>
        <end position="246"/>
    </location>
</feature>
<dbReference type="AlphaFoldDB" id="A0A0N0GN17"/>
<comment type="cofactor">
    <cofactor evidence="6">
        <name>Mg(2+)</name>
        <dbReference type="ChEBI" id="CHEBI:18420"/>
    </cofactor>
    <cofactor evidence="6">
        <name>Mn(2+)</name>
        <dbReference type="ChEBI" id="CHEBI:29035"/>
    </cofactor>
    <text evidence="6">Probably binds two magnesium or manganese ions per subunit.</text>
</comment>
<dbReference type="InterPro" id="IPR004808">
    <property type="entry name" value="AP_endonuc_1"/>
</dbReference>
<feature type="active site" description="Proton acceptor" evidence="5">
    <location>
        <position position="246"/>
    </location>
</feature>
<evidence type="ECO:0000256" key="7">
    <source>
        <dbReference type="PIRSR" id="PIRSR604808-3"/>
    </source>
</evidence>
<evidence type="ECO:0000256" key="3">
    <source>
        <dbReference type="ARBA" id="ARBA00022801"/>
    </source>
</evidence>
<dbReference type="CDD" id="cd10281">
    <property type="entry name" value="Nape_like_AP-endo"/>
    <property type="match status" value="1"/>
</dbReference>
<keyword evidence="4 6" id="KW-0460">Magnesium</keyword>
<dbReference type="GO" id="GO:0008081">
    <property type="term" value="F:phosphoric diester hydrolase activity"/>
    <property type="evidence" value="ECO:0007669"/>
    <property type="project" value="TreeGrafter"/>
</dbReference>
<dbReference type="GO" id="GO:0003677">
    <property type="term" value="F:DNA binding"/>
    <property type="evidence" value="ECO:0007669"/>
    <property type="project" value="InterPro"/>
</dbReference>
<keyword evidence="3 9" id="KW-0378">Hydrolase</keyword>
<evidence type="ECO:0000313" key="9">
    <source>
        <dbReference type="EMBL" id="KPC52182.1"/>
    </source>
</evidence>
<dbReference type="PROSITE" id="PS51435">
    <property type="entry name" value="AP_NUCLEASE_F1_4"/>
    <property type="match status" value="1"/>
</dbReference>
<dbReference type="Gene3D" id="3.60.10.10">
    <property type="entry name" value="Endonuclease/exonuclease/phosphatase"/>
    <property type="match status" value="1"/>
</dbReference>
<reference evidence="9 10" key="1">
    <citation type="submission" date="2015-07" db="EMBL/GenBank/DDBJ databases">
        <title>Draft genome sequence of the Amantichitinum ursilacus IGB-41, a new chitin-degrading bacterium.</title>
        <authorList>
            <person name="Kirstahler P."/>
            <person name="Guenther M."/>
            <person name="Grumaz C."/>
            <person name="Rupp S."/>
            <person name="Zibek S."/>
            <person name="Sohn K."/>
        </authorList>
    </citation>
    <scope>NUCLEOTIDE SEQUENCE [LARGE SCALE GENOMIC DNA]</scope>
    <source>
        <strain evidence="9 10">IGB-41</strain>
    </source>
</reference>
<evidence type="ECO:0000256" key="2">
    <source>
        <dbReference type="ARBA" id="ARBA00022723"/>
    </source>
</evidence>
<dbReference type="EC" id="3.1.11.2" evidence="9"/>
<dbReference type="NCBIfam" id="TIGR00633">
    <property type="entry name" value="xth"/>
    <property type="match status" value="1"/>
</dbReference>
<keyword evidence="2 6" id="KW-0479">Metal-binding</keyword>
<feature type="binding site" evidence="6">
    <location>
        <position position="150"/>
    </location>
    <ligand>
        <name>Mg(2+)</name>
        <dbReference type="ChEBI" id="CHEBI:18420"/>
        <label>1</label>
    </ligand>
</feature>
<dbReference type="PROSITE" id="PS00726">
    <property type="entry name" value="AP_NUCLEASE_F1_1"/>
    <property type="match status" value="1"/>
</dbReference>
<feature type="site" description="Interaction with DNA substrate" evidence="7">
    <location>
        <position position="246"/>
    </location>
</feature>
<dbReference type="SUPFAM" id="SSF56219">
    <property type="entry name" value="DNase I-like"/>
    <property type="match status" value="1"/>
</dbReference>
<dbReference type="Pfam" id="PF03372">
    <property type="entry name" value="Exo_endo_phos"/>
    <property type="match status" value="1"/>
</dbReference>
<proteinExistence type="inferred from homology"/>
<accession>A0A0N0GN17</accession>
<comment type="similarity">
    <text evidence="1">Belongs to the DNA repair enzymes AP/ExoA family.</text>
</comment>
<protein>
    <submittedName>
        <fullName evidence="9">Exodeoxyribonuclease</fullName>
        <ecNumber evidence="9">3.1.11.2</ecNumber>
    </submittedName>
</protein>
<evidence type="ECO:0000259" key="8">
    <source>
        <dbReference type="Pfam" id="PF03372"/>
    </source>
</evidence>
<dbReference type="PATRIC" id="fig|857265.3.peg.2884"/>
<dbReference type="EMBL" id="LAQT01000010">
    <property type="protein sequence ID" value="KPC52182.1"/>
    <property type="molecule type" value="Genomic_DNA"/>
</dbReference>
<feature type="active site" description="Proton donor/acceptor" evidence="5">
    <location>
        <position position="148"/>
    </location>
</feature>
<organism evidence="9 10">
    <name type="scientific">Amantichitinum ursilacus</name>
    <dbReference type="NCBI Taxonomy" id="857265"/>
    <lineage>
        <taxon>Bacteria</taxon>
        <taxon>Pseudomonadati</taxon>
        <taxon>Pseudomonadota</taxon>
        <taxon>Betaproteobacteria</taxon>
        <taxon>Neisseriales</taxon>
        <taxon>Chitinibacteraceae</taxon>
        <taxon>Amantichitinum</taxon>
    </lineage>
</organism>
<dbReference type="GO" id="GO:0003906">
    <property type="term" value="F:DNA-(apurinic or apyrimidinic site) endonuclease activity"/>
    <property type="evidence" value="ECO:0007669"/>
    <property type="project" value="TreeGrafter"/>
</dbReference>
<evidence type="ECO:0000256" key="4">
    <source>
        <dbReference type="ARBA" id="ARBA00022842"/>
    </source>
</evidence>